<keyword evidence="13" id="KW-1185">Reference proteome</keyword>
<dbReference type="InterPro" id="IPR013087">
    <property type="entry name" value="Znf_C2H2_type"/>
</dbReference>
<sequence>MHLRIHTGERPFKCEVCKRGFNQKKFLKLERRKEGCIHVNSVERLSMRRPSWRDIEESTRERNHLRASFVSEDLLRKRTSLQVPVLRANVHTERPSEVPYDNTYGEFGKFESIETPGCLSQLGKCITVNIVGKFSTLLHGWRDIAEFTQGRSPTRKAVTYGKGVDYACEFCGKDFGRASWLERHRRTHTGEKPYECTICHKRFNLAERASICTYEGRTVAHVIIVSSREAMSYGMKGGEFTCEFCGKDFGRASWLERHRRIHTGEKPYQCSICHKAFTLKGSLKTHMKLKILQMGVGQFPEITGPKYSCEYCGRCFSAPSWLNRHKKIHTGERPYQCEICEKRFSRKDALKEHRCQYCGHVFTSKGNLENHVRRHTGERPFQCHICHKRFSRKGILTNHFQINEFISFCLSENQCLICGYLCRRSWDLKKHLRTHTGEKPYKCHLCPRSFSDHSNYKRHIVLLLLFQSVQLYWQLEEAYTDTHGGKAFSIFSQKSSMKTHVKLFHTGEKPFQCPVCLKPFALKAYVNSNTFIFFISENTCNYCGKSCPSPAHLKMHVRIHTGEKPFQCTVCDRKFAQKGSMRSHMMIVHNIVRHIRIHTKEKPFQCTVCLRSFSQKESLKTHMKIHSEDKPFQCDICSRTFALKDYMKRLSVHFVKKCSRPKRLWSVMQENTQETSPISVNIATFVMPGQIIGKDIQKYIPEMLNIPLHVSCNIVKYVRGDSRASRISKGIEEYTPENNHSCVPFVTDLSPGKIHCIDILEINIQIPLWSRRHGCHICQKTFMSKSDLKRHYMIHTGEKPFECAVCQRRFNQKVTLRRHMLTHGVFI</sequence>
<evidence type="ECO:0000256" key="5">
    <source>
        <dbReference type="ARBA" id="ARBA00022833"/>
    </source>
</evidence>
<keyword evidence="2" id="KW-0479">Metal-binding</keyword>
<evidence type="ECO:0000256" key="3">
    <source>
        <dbReference type="ARBA" id="ARBA00022737"/>
    </source>
</evidence>
<protein>
    <submittedName>
        <fullName evidence="12">ZN845-like protein</fullName>
    </submittedName>
</protein>
<feature type="domain" description="C2H2-type" evidence="11">
    <location>
        <begin position="240"/>
        <end position="267"/>
    </location>
</feature>
<feature type="domain" description="C2H2-type" evidence="11">
    <location>
        <begin position="166"/>
        <end position="193"/>
    </location>
</feature>
<keyword evidence="9" id="KW-0539">Nucleus</keyword>
<keyword evidence="6" id="KW-0805">Transcription regulation</keyword>
<keyword evidence="8" id="KW-0804">Transcription</keyword>
<keyword evidence="3" id="KW-0677">Repeat</keyword>
<feature type="domain" description="C2H2-type" evidence="11">
    <location>
        <begin position="538"/>
        <end position="565"/>
    </location>
</feature>
<accession>A0ABY7F8Z7</accession>
<organism evidence="12 13">
    <name type="scientific">Mya arenaria</name>
    <name type="common">Soft-shell clam</name>
    <dbReference type="NCBI Taxonomy" id="6604"/>
    <lineage>
        <taxon>Eukaryota</taxon>
        <taxon>Metazoa</taxon>
        <taxon>Spiralia</taxon>
        <taxon>Lophotrochozoa</taxon>
        <taxon>Mollusca</taxon>
        <taxon>Bivalvia</taxon>
        <taxon>Autobranchia</taxon>
        <taxon>Heteroconchia</taxon>
        <taxon>Euheterodonta</taxon>
        <taxon>Imparidentia</taxon>
        <taxon>Neoheterodontei</taxon>
        <taxon>Myida</taxon>
        <taxon>Myoidea</taxon>
        <taxon>Myidae</taxon>
        <taxon>Mya</taxon>
    </lineage>
</organism>
<feature type="domain" description="C2H2-type" evidence="11">
    <location>
        <begin position="307"/>
        <end position="334"/>
    </location>
</feature>
<evidence type="ECO:0000256" key="7">
    <source>
        <dbReference type="ARBA" id="ARBA00023125"/>
    </source>
</evidence>
<dbReference type="Proteomes" id="UP001164746">
    <property type="component" value="Chromosome 10"/>
</dbReference>
<feature type="domain" description="C2H2-type" evidence="11">
    <location>
        <begin position="773"/>
        <end position="800"/>
    </location>
</feature>
<gene>
    <name evidence="12" type="ORF">MAR_031747</name>
</gene>
<keyword evidence="4 10" id="KW-0863">Zinc-finger</keyword>
<evidence type="ECO:0000256" key="1">
    <source>
        <dbReference type="ARBA" id="ARBA00004123"/>
    </source>
</evidence>
<evidence type="ECO:0000313" key="13">
    <source>
        <dbReference type="Proteomes" id="UP001164746"/>
    </source>
</evidence>
<evidence type="ECO:0000256" key="4">
    <source>
        <dbReference type="ARBA" id="ARBA00022771"/>
    </source>
</evidence>
<feature type="domain" description="C2H2-type" evidence="11">
    <location>
        <begin position="566"/>
        <end position="603"/>
    </location>
</feature>
<feature type="domain" description="C2H2-type" evidence="11">
    <location>
        <begin position="604"/>
        <end position="631"/>
    </location>
</feature>
<evidence type="ECO:0000256" key="8">
    <source>
        <dbReference type="ARBA" id="ARBA00023163"/>
    </source>
</evidence>
<dbReference type="PANTHER" id="PTHR16515">
    <property type="entry name" value="PR DOMAIN ZINC FINGER PROTEIN"/>
    <property type="match status" value="1"/>
</dbReference>
<dbReference type="PROSITE" id="PS50157">
    <property type="entry name" value="ZINC_FINGER_C2H2_2"/>
    <property type="match status" value="16"/>
</dbReference>
<feature type="domain" description="C2H2-type" evidence="11">
    <location>
        <begin position="801"/>
        <end position="823"/>
    </location>
</feature>
<feature type="domain" description="C2H2-type" evidence="11">
    <location>
        <begin position="491"/>
        <end position="510"/>
    </location>
</feature>
<dbReference type="Pfam" id="PF00096">
    <property type="entry name" value="zf-C2H2"/>
    <property type="match status" value="11"/>
</dbReference>
<dbReference type="SUPFAM" id="SSF57667">
    <property type="entry name" value="beta-beta-alpha zinc fingers"/>
    <property type="match status" value="10"/>
</dbReference>
<feature type="domain" description="C2H2-type" evidence="11">
    <location>
        <begin position="12"/>
        <end position="43"/>
    </location>
</feature>
<evidence type="ECO:0000256" key="9">
    <source>
        <dbReference type="ARBA" id="ARBA00023242"/>
    </source>
</evidence>
<feature type="domain" description="C2H2-type" evidence="11">
    <location>
        <begin position="413"/>
        <end position="440"/>
    </location>
</feature>
<name>A0ABY7F8Z7_MYAAR</name>
<dbReference type="PROSITE" id="PS00028">
    <property type="entry name" value="ZINC_FINGER_C2H2_1"/>
    <property type="match status" value="10"/>
</dbReference>
<feature type="domain" description="C2H2-type" evidence="11">
    <location>
        <begin position="268"/>
        <end position="300"/>
    </location>
</feature>
<feature type="domain" description="C2H2-type" evidence="11">
    <location>
        <begin position="353"/>
        <end position="380"/>
    </location>
</feature>
<feature type="domain" description="C2H2-type" evidence="11">
    <location>
        <begin position="381"/>
        <end position="403"/>
    </location>
</feature>
<evidence type="ECO:0000313" key="12">
    <source>
        <dbReference type="EMBL" id="WAR17153.1"/>
    </source>
</evidence>
<evidence type="ECO:0000256" key="2">
    <source>
        <dbReference type="ARBA" id="ARBA00022723"/>
    </source>
</evidence>
<keyword evidence="5" id="KW-0862">Zinc</keyword>
<comment type="subcellular location">
    <subcellularLocation>
        <location evidence="1">Nucleus</location>
    </subcellularLocation>
</comment>
<dbReference type="SMART" id="SM00355">
    <property type="entry name" value="ZnF_C2H2"/>
    <property type="match status" value="16"/>
</dbReference>
<dbReference type="Pfam" id="PF16622">
    <property type="entry name" value="zf-C2H2_11"/>
    <property type="match status" value="1"/>
</dbReference>
<reference evidence="12" key="1">
    <citation type="submission" date="2022-11" db="EMBL/GenBank/DDBJ databases">
        <title>Centuries of genome instability and evolution in soft-shell clam transmissible cancer (bioRxiv).</title>
        <authorList>
            <person name="Hart S.F.M."/>
            <person name="Yonemitsu M.A."/>
            <person name="Giersch R.M."/>
            <person name="Beal B.F."/>
            <person name="Arriagada G."/>
            <person name="Davis B.W."/>
            <person name="Ostrander E.A."/>
            <person name="Goff S.P."/>
            <person name="Metzger M.J."/>
        </authorList>
    </citation>
    <scope>NUCLEOTIDE SEQUENCE</scope>
    <source>
        <strain evidence="12">MELC-2E11</strain>
        <tissue evidence="12">Siphon/mantle</tissue>
    </source>
</reference>
<evidence type="ECO:0000256" key="6">
    <source>
        <dbReference type="ARBA" id="ARBA00023015"/>
    </source>
</evidence>
<dbReference type="EMBL" id="CP111021">
    <property type="protein sequence ID" value="WAR17153.1"/>
    <property type="molecule type" value="Genomic_DNA"/>
</dbReference>
<dbReference type="PANTHER" id="PTHR16515:SF49">
    <property type="entry name" value="GASTRULA ZINC FINGER PROTEIN XLCGF49.1-LIKE-RELATED"/>
    <property type="match status" value="1"/>
</dbReference>
<dbReference type="InterPro" id="IPR050331">
    <property type="entry name" value="Zinc_finger"/>
</dbReference>
<proteinExistence type="predicted"/>
<feature type="domain" description="C2H2-type" evidence="11">
    <location>
        <begin position="335"/>
        <end position="354"/>
    </location>
</feature>
<dbReference type="InterPro" id="IPR036236">
    <property type="entry name" value="Znf_C2H2_sf"/>
</dbReference>
<evidence type="ECO:0000259" key="11">
    <source>
        <dbReference type="PROSITE" id="PS50157"/>
    </source>
</evidence>
<feature type="domain" description="C2H2-type" evidence="11">
    <location>
        <begin position="441"/>
        <end position="459"/>
    </location>
</feature>
<evidence type="ECO:0000256" key="10">
    <source>
        <dbReference type="PROSITE-ProRule" id="PRU00042"/>
    </source>
</evidence>
<keyword evidence="7" id="KW-0238">DNA-binding</keyword>
<dbReference type="InterPro" id="IPR041697">
    <property type="entry name" value="Znf-C2H2_11"/>
</dbReference>
<dbReference type="Gene3D" id="3.30.160.60">
    <property type="entry name" value="Classic Zinc Finger"/>
    <property type="match status" value="18"/>
</dbReference>